<keyword evidence="3" id="KW-1185">Reference proteome</keyword>
<dbReference type="CDD" id="cd03135">
    <property type="entry name" value="GATase1_DJ-1"/>
    <property type="match status" value="1"/>
</dbReference>
<name>A0ABY5J0D1_9BACT</name>
<protein>
    <submittedName>
        <fullName evidence="2">DJ-1/PfpI family protein</fullName>
    </submittedName>
</protein>
<feature type="domain" description="DJ-1/PfpI" evidence="1">
    <location>
        <begin position="3"/>
        <end position="160"/>
    </location>
</feature>
<organism evidence="2 3">
    <name type="scientific">Mycoplasmopsis equigenitalium</name>
    <dbReference type="NCBI Taxonomy" id="114883"/>
    <lineage>
        <taxon>Bacteria</taxon>
        <taxon>Bacillati</taxon>
        <taxon>Mycoplasmatota</taxon>
        <taxon>Mycoplasmoidales</taxon>
        <taxon>Metamycoplasmataceae</taxon>
        <taxon>Mycoplasmopsis</taxon>
    </lineage>
</organism>
<gene>
    <name evidence="2" type="ORF">NPA09_02300</name>
</gene>
<dbReference type="SUPFAM" id="SSF52317">
    <property type="entry name" value="Class I glutamine amidotransferase-like"/>
    <property type="match status" value="1"/>
</dbReference>
<evidence type="ECO:0000313" key="2">
    <source>
        <dbReference type="EMBL" id="UUD36717.1"/>
    </source>
</evidence>
<dbReference type="InterPro" id="IPR002818">
    <property type="entry name" value="DJ-1/PfpI"/>
</dbReference>
<dbReference type="Proteomes" id="UP001059576">
    <property type="component" value="Chromosome"/>
</dbReference>
<dbReference type="EMBL" id="CP101808">
    <property type="protein sequence ID" value="UUD36717.1"/>
    <property type="molecule type" value="Genomic_DNA"/>
</dbReference>
<reference evidence="2" key="1">
    <citation type="submission" date="2022-07" db="EMBL/GenBank/DDBJ databases">
        <title>Complete genome of Mycoplasma equigenitalium type strain T37.</title>
        <authorList>
            <person name="Spergser J."/>
        </authorList>
    </citation>
    <scope>NUCLEOTIDE SEQUENCE</scope>
    <source>
        <strain evidence="2">T37</strain>
    </source>
</reference>
<dbReference type="PANTHER" id="PTHR48094:SF12">
    <property type="entry name" value="PARKINSON DISEASE PROTEIN 7 HOMOLOG"/>
    <property type="match status" value="1"/>
</dbReference>
<dbReference type="PANTHER" id="PTHR48094">
    <property type="entry name" value="PROTEIN/NUCLEIC ACID DEGLYCASE DJ-1-RELATED"/>
    <property type="match status" value="1"/>
</dbReference>
<accession>A0ABY5J0D1</accession>
<evidence type="ECO:0000313" key="3">
    <source>
        <dbReference type="Proteomes" id="UP001059576"/>
    </source>
</evidence>
<dbReference type="Gene3D" id="3.40.50.880">
    <property type="match status" value="1"/>
</dbReference>
<evidence type="ECO:0000259" key="1">
    <source>
        <dbReference type="Pfam" id="PF01965"/>
    </source>
</evidence>
<dbReference type="InterPro" id="IPR050325">
    <property type="entry name" value="Prot/Nucl_acid_deglycase"/>
</dbReference>
<proteinExistence type="predicted"/>
<dbReference type="RefSeq" id="WP_129723232.1">
    <property type="nucleotide sequence ID" value="NZ_CP101808.1"/>
</dbReference>
<dbReference type="InterPro" id="IPR029062">
    <property type="entry name" value="Class_I_gatase-like"/>
</dbReference>
<sequence>MNLLVLVYDDFQDIELATVLGVLHRTKQIDVTYFNPDYKDVLGVHKVVKLEVLKSKVNLNAYDGILIVGGKQAQTLRKDKRGQDTIKHFLDQNKYVFAICDAPNVIYESNLIPDRKYASYPMPNFKPGKNRVKDLVCVDGKLVTGKSPYASHDFAIQIVRTLFGDQLANELVAGTNPVA</sequence>
<dbReference type="Pfam" id="PF01965">
    <property type="entry name" value="DJ-1_PfpI"/>
    <property type="match status" value="1"/>
</dbReference>